<sequence>MTLALVALWPWPALSEPVSAAPDLDCSMGFEALRNWAAWVPGAEQVSGGNPNVVAVAQPDVWRVEITFTKQGDAAHPAVTLRKFVKQVTGVWTAQSKVCGYGDQAQFQALVAGAKAEDSRLTNLSRAEVEEQKKKLSPLGSP</sequence>
<keyword evidence="2" id="KW-1185">Reference proteome</keyword>
<dbReference type="Proteomes" id="UP000199423">
    <property type="component" value="Unassembled WGS sequence"/>
</dbReference>
<evidence type="ECO:0000313" key="1">
    <source>
        <dbReference type="EMBL" id="SFV29219.1"/>
    </source>
</evidence>
<dbReference type="AlphaFoldDB" id="A0A1I7N3G4"/>
<reference evidence="2" key="1">
    <citation type="submission" date="2016-10" db="EMBL/GenBank/DDBJ databases">
        <authorList>
            <person name="Varghese N."/>
            <person name="Submissions S."/>
        </authorList>
    </citation>
    <scope>NUCLEOTIDE SEQUENCE [LARGE SCALE GENOMIC DNA]</scope>
    <source>
        <strain evidence="2">DSM 1565</strain>
    </source>
</reference>
<gene>
    <name evidence="1" type="ORF">SAMN04488557_1198</name>
</gene>
<protein>
    <submittedName>
        <fullName evidence="1">Uncharacterized protein</fullName>
    </submittedName>
</protein>
<dbReference type="EMBL" id="FPCH01000001">
    <property type="protein sequence ID" value="SFV29219.1"/>
    <property type="molecule type" value="Genomic_DNA"/>
</dbReference>
<accession>A0A1I7N3G4</accession>
<evidence type="ECO:0000313" key="2">
    <source>
        <dbReference type="Proteomes" id="UP000199423"/>
    </source>
</evidence>
<name>A0A1I7N3G4_9HYPH</name>
<proteinExistence type="predicted"/>
<dbReference type="STRING" id="51670.SAMN04488557_1198"/>
<organism evidence="1 2">
    <name type="scientific">Hyphomicrobium facile</name>
    <dbReference type="NCBI Taxonomy" id="51670"/>
    <lineage>
        <taxon>Bacteria</taxon>
        <taxon>Pseudomonadati</taxon>
        <taxon>Pseudomonadota</taxon>
        <taxon>Alphaproteobacteria</taxon>
        <taxon>Hyphomicrobiales</taxon>
        <taxon>Hyphomicrobiaceae</taxon>
        <taxon>Hyphomicrobium</taxon>
    </lineage>
</organism>